<dbReference type="RefSeq" id="WP_342454391.1">
    <property type="nucleotide sequence ID" value="NZ_JAGGJU010000004.1"/>
</dbReference>
<dbReference type="SUPFAM" id="SSF54786">
    <property type="entry name" value="YcfA/nrd intein domain"/>
    <property type="match status" value="1"/>
</dbReference>
<evidence type="ECO:0000256" key="2">
    <source>
        <dbReference type="ARBA" id="ARBA00022649"/>
    </source>
</evidence>
<keyword evidence="9" id="KW-1185">Reference proteome</keyword>
<proteinExistence type="inferred from homology"/>
<evidence type="ECO:0000256" key="4">
    <source>
        <dbReference type="ARBA" id="ARBA00022759"/>
    </source>
</evidence>
<organism evidence="8 9">
    <name type="scientific">Rhizobium halophytocola</name>
    <dbReference type="NCBI Taxonomy" id="735519"/>
    <lineage>
        <taxon>Bacteria</taxon>
        <taxon>Pseudomonadati</taxon>
        <taxon>Pseudomonadota</taxon>
        <taxon>Alphaproteobacteria</taxon>
        <taxon>Hyphomicrobiales</taxon>
        <taxon>Rhizobiaceae</taxon>
        <taxon>Rhizobium/Agrobacterium group</taxon>
        <taxon>Rhizobium</taxon>
    </lineage>
</organism>
<evidence type="ECO:0000256" key="1">
    <source>
        <dbReference type="ARBA" id="ARBA00006620"/>
    </source>
</evidence>
<sequence>MTKILAALGYAYFANIKGSHDKWRHGETGKLVLVPHNLQSRHTANAILKSAGSSETV</sequence>
<keyword evidence="3" id="KW-0540">Nuclease</keyword>
<keyword evidence="5" id="KW-0378">Hydrolase</keyword>
<evidence type="ECO:0000256" key="3">
    <source>
        <dbReference type="ARBA" id="ARBA00022722"/>
    </source>
</evidence>
<evidence type="ECO:0000313" key="8">
    <source>
        <dbReference type="EMBL" id="MBP1850457.1"/>
    </source>
</evidence>
<keyword evidence="6" id="KW-0694">RNA-binding</keyword>
<keyword evidence="7" id="KW-0346">Stress response</keyword>
<dbReference type="EMBL" id="JAGGJU010000004">
    <property type="protein sequence ID" value="MBP1850457.1"/>
    <property type="molecule type" value="Genomic_DNA"/>
</dbReference>
<dbReference type="Gene3D" id="3.30.920.30">
    <property type="entry name" value="Hypothetical protein"/>
    <property type="match status" value="1"/>
</dbReference>
<accession>A0ABS4DXP3</accession>
<reference evidence="8 9" key="1">
    <citation type="submission" date="2021-03" db="EMBL/GenBank/DDBJ databases">
        <title>Genomic Encyclopedia of Type Strains, Phase IV (KMG-IV): sequencing the most valuable type-strain genomes for metagenomic binning, comparative biology and taxonomic classification.</title>
        <authorList>
            <person name="Goeker M."/>
        </authorList>
    </citation>
    <scope>NUCLEOTIDE SEQUENCE [LARGE SCALE GENOMIC DNA]</scope>
    <source>
        <strain evidence="8 9">DSM 21600</strain>
    </source>
</reference>
<dbReference type="InterPro" id="IPR012933">
    <property type="entry name" value="HicA_mRNA_interferase"/>
</dbReference>
<evidence type="ECO:0000313" key="9">
    <source>
        <dbReference type="Proteomes" id="UP000759443"/>
    </source>
</evidence>
<evidence type="ECO:0000256" key="7">
    <source>
        <dbReference type="ARBA" id="ARBA00023016"/>
    </source>
</evidence>
<gene>
    <name evidence="8" type="ORF">J2Z17_001891</name>
</gene>
<keyword evidence="4" id="KW-0255">Endonuclease</keyword>
<comment type="similarity">
    <text evidence="1">Belongs to the HicA mRNA interferase family.</text>
</comment>
<dbReference type="Proteomes" id="UP000759443">
    <property type="component" value="Unassembled WGS sequence"/>
</dbReference>
<comment type="caution">
    <text evidence="8">The sequence shown here is derived from an EMBL/GenBank/DDBJ whole genome shotgun (WGS) entry which is preliminary data.</text>
</comment>
<protein>
    <submittedName>
        <fullName evidence="8">RNA binding protein YcfA (HicA-like mRNA interferase family)</fullName>
    </submittedName>
</protein>
<name>A0ABS4DXP3_9HYPH</name>
<dbReference type="Pfam" id="PF07927">
    <property type="entry name" value="HicA_toxin"/>
    <property type="match status" value="1"/>
</dbReference>
<evidence type="ECO:0000256" key="6">
    <source>
        <dbReference type="ARBA" id="ARBA00022884"/>
    </source>
</evidence>
<dbReference type="InterPro" id="IPR038570">
    <property type="entry name" value="HicA_sf"/>
</dbReference>
<keyword evidence="2" id="KW-1277">Toxin-antitoxin system</keyword>
<evidence type="ECO:0000256" key="5">
    <source>
        <dbReference type="ARBA" id="ARBA00022801"/>
    </source>
</evidence>